<dbReference type="Pfam" id="PF00581">
    <property type="entry name" value="Rhodanese"/>
    <property type="match status" value="1"/>
</dbReference>
<proteinExistence type="predicted"/>
<sequence>MQWLDLVFKLLQKIFRTNSFNRKYKVLKNKKFKTILKNKKWQVIDLRNKIEFEEHHLINTTNVPAWTFNFNYFKLIDKNKKILLISNDYRSNLWIYKNLKRKGFNVRLLDTGYKNIRNLESYDNFTNVVIY</sequence>
<dbReference type="AlphaFoldDB" id="A0A222EN49"/>
<dbReference type="CDD" id="cd00158">
    <property type="entry name" value="RHOD"/>
    <property type="match status" value="1"/>
</dbReference>
<name>A0A222EN49_9MOLU</name>
<dbReference type="Proteomes" id="UP000203229">
    <property type="component" value="Chromosome"/>
</dbReference>
<organism evidence="2 3">
    <name type="scientific">Spiroplasma corruscae</name>
    <dbReference type="NCBI Taxonomy" id="216934"/>
    <lineage>
        <taxon>Bacteria</taxon>
        <taxon>Bacillati</taxon>
        <taxon>Mycoplasmatota</taxon>
        <taxon>Mollicutes</taxon>
        <taxon>Entomoplasmatales</taxon>
        <taxon>Spiroplasmataceae</taxon>
        <taxon>Spiroplasma</taxon>
    </lineage>
</organism>
<evidence type="ECO:0000313" key="3">
    <source>
        <dbReference type="Proteomes" id="UP000203229"/>
    </source>
</evidence>
<dbReference type="PROSITE" id="PS50206">
    <property type="entry name" value="RHODANESE_3"/>
    <property type="match status" value="1"/>
</dbReference>
<dbReference type="KEGG" id="scou:SCORR_v1c00660"/>
<dbReference type="InterPro" id="IPR036873">
    <property type="entry name" value="Rhodanese-like_dom_sf"/>
</dbReference>
<dbReference type="EMBL" id="CP022535">
    <property type="protein sequence ID" value="ASP27841.1"/>
    <property type="molecule type" value="Genomic_DNA"/>
</dbReference>
<dbReference type="OrthoDB" id="389504at2"/>
<dbReference type="SUPFAM" id="SSF52821">
    <property type="entry name" value="Rhodanese/Cell cycle control phosphatase"/>
    <property type="match status" value="1"/>
</dbReference>
<evidence type="ECO:0000259" key="1">
    <source>
        <dbReference type="PROSITE" id="PS50206"/>
    </source>
</evidence>
<protein>
    <recommendedName>
        <fullName evidence="1">Rhodanese domain-containing protein</fullName>
    </recommendedName>
</protein>
<dbReference type="InterPro" id="IPR001763">
    <property type="entry name" value="Rhodanese-like_dom"/>
</dbReference>
<keyword evidence="3" id="KW-1185">Reference proteome</keyword>
<reference evidence="2 3" key="1">
    <citation type="submission" date="2017-07" db="EMBL/GenBank/DDBJ databases">
        <title>Complete genome sequence of Spiroplasma corruscae EC-1 (DSM 19793).</title>
        <authorList>
            <person name="Tsai Y.-M."/>
            <person name="Lo W.-S."/>
            <person name="Kuo C.-H."/>
        </authorList>
    </citation>
    <scope>NUCLEOTIDE SEQUENCE [LARGE SCALE GENOMIC DNA]</scope>
    <source>
        <strain evidence="2 3">EC-1</strain>
    </source>
</reference>
<evidence type="ECO:0000313" key="2">
    <source>
        <dbReference type="EMBL" id="ASP27841.1"/>
    </source>
</evidence>
<accession>A0A222EN49</accession>
<gene>
    <name evidence="2" type="ORF">SCORR_v1c00660</name>
</gene>
<dbReference type="RefSeq" id="WP_094048045.1">
    <property type="nucleotide sequence ID" value="NZ_CP022535.1"/>
</dbReference>
<feature type="domain" description="Rhodanese" evidence="1">
    <location>
        <begin position="37"/>
        <end position="121"/>
    </location>
</feature>
<dbReference type="Gene3D" id="3.40.250.10">
    <property type="entry name" value="Rhodanese-like domain"/>
    <property type="match status" value="1"/>
</dbReference>